<dbReference type="PROSITE" id="PS00687">
    <property type="entry name" value="ALDEHYDE_DEHYDR_GLU"/>
    <property type="match status" value="1"/>
</dbReference>
<gene>
    <name evidence="6" type="ORF">CP98_00603</name>
</gene>
<dbReference type="SUPFAM" id="SSF53720">
    <property type="entry name" value="ALDH-like"/>
    <property type="match status" value="1"/>
</dbReference>
<protein>
    <submittedName>
        <fullName evidence="6">NAD-dependent aldehyde dehydrogenase</fullName>
    </submittedName>
</protein>
<evidence type="ECO:0000256" key="2">
    <source>
        <dbReference type="ARBA" id="ARBA00023002"/>
    </source>
</evidence>
<dbReference type="Pfam" id="PF00171">
    <property type="entry name" value="Aldedh"/>
    <property type="match status" value="1"/>
</dbReference>
<evidence type="ECO:0000256" key="4">
    <source>
        <dbReference type="RuleBase" id="RU003345"/>
    </source>
</evidence>
<dbReference type="InterPro" id="IPR015590">
    <property type="entry name" value="Aldehyde_DH_dom"/>
</dbReference>
<dbReference type="RefSeq" id="WP_037516735.1">
    <property type="nucleotide sequence ID" value="NZ_JGVR01000002.1"/>
</dbReference>
<comment type="similarity">
    <text evidence="1 4">Belongs to the aldehyde dehydrogenase family.</text>
</comment>
<dbReference type="eggNOG" id="COG1012">
    <property type="taxonomic scope" value="Bacteria"/>
</dbReference>
<dbReference type="InterPro" id="IPR029510">
    <property type="entry name" value="Ald_DH_CS_GLU"/>
</dbReference>
<dbReference type="STRING" id="13690.AX777_18090"/>
<dbReference type="PANTHER" id="PTHR11699">
    <property type="entry name" value="ALDEHYDE DEHYDROGENASE-RELATED"/>
    <property type="match status" value="1"/>
</dbReference>
<evidence type="ECO:0000259" key="5">
    <source>
        <dbReference type="Pfam" id="PF00171"/>
    </source>
</evidence>
<keyword evidence="2 4" id="KW-0560">Oxidoreductase</keyword>
<accession>A0A084ET61</accession>
<comment type="caution">
    <text evidence="6">The sequence shown here is derived from an EMBL/GenBank/DDBJ whole genome shotgun (WGS) entry which is preliminary data.</text>
</comment>
<dbReference type="FunFam" id="3.40.605.10:FF:000007">
    <property type="entry name" value="NAD/NADP-dependent betaine aldehyde dehydrogenase"/>
    <property type="match status" value="1"/>
</dbReference>
<dbReference type="FunFam" id="3.40.309.10:FF:000012">
    <property type="entry name" value="Betaine aldehyde dehydrogenase"/>
    <property type="match status" value="1"/>
</dbReference>
<dbReference type="InterPro" id="IPR016161">
    <property type="entry name" value="Ald_DH/histidinol_DH"/>
</dbReference>
<dbReference type="Gene3D" id="3.40.309.10">
    <property type="entry name" value="Aldehyde Dehydrogenase, Chain A, domain 2"/>
    <property type="match status" value="1"/>
</dbReference>
<feature type="active site" evidence="3">
    <location>
        <position position="257"/>
    </location>
</feature>
<dbReference type="PATRIC" id="fig|13690.10.peg.629"/>
<dbReference type="Gene3D" id="3.40.605.10">
    <property type="entry name" value="Aldehyde Dehydrogenase, Chain A, domain 1"/>
    <property type="match status" value="1"/>
</dbReference>
<dbReference type="EMBL" id="JGVR01000002">
    <property type="protein sequence ID" value="KEZ21153.1"/>
    <property type="molecule type" value="Genomic_DNA"/>
</dbReference>
<dbReference type="Proteomes" id="UP000028534">
    <property type="component" value="Unassembled WGS sequence"/>
</dbReference>
<evidence type="ECO:0000313" key="6">
    <source>
        <dbReference type="EMBL" id="KEZ21153.1"/>
    </source>
</evidence>
<name>A0A084ET61_SPHYA</name>
<evidence type="ECO:0000256" key="1">
    <source>
        <dbReference type="ARBA" id="ARBA00009986"/>
    </source>
</evidence>
<evidence type="ECO:0000256" key="3">
    <source>
        <dbReference type="PROSITE-ProRule" id="PRU10007"/>
    </source>
</evidence>
<feature type="domain" description="Aldehyde dehydrogenase" evidence="5">
    <location>
        <begin position="33"/>
        <end position="484"/>
    </location>
</feature>
<dbReference type="InterPro" id="IPR016163">
    <property type="entry name" value="Ald_DH_C"/>
</dbReference>
<dbReference type="InterPro" id="IPR016162">
    <property type="entry name" value="Ald_DH_N"/>
</dbReference>
<proteinExistence type="inferred from homology"/>
<dbReference type="GO" id="GO:0016620">
    <property type="term" value="F:oxidoreductase activity, acting on the aldehyde or oxo group of donors, NAD or NADP as acceptor"/>
    <property type="evidence" value="ECO:0007669"/>
    <property type="project" value="InterPro"/>
</dbReference>
<dbReference type="AlphaFoldDB" id="A0A084ET61"/>
<evidence type="ECO:0000313" key="7">
    <source>
        <dbReference type="Proteomes" id="UP000028534"/>
    </source>
</evidence>
<sequence>MAFRDPVIDALPRHPVIIGGQREVPNGPARHVHVYPGTGKVTQELALADAEDVDRATAAARRAFPAWRAMPGDKRRDLMFRIAALLEAKSADFAPSLIAENGSVAMVAPYMGYDAAQKFRYFGGWCDKLHGRTIPMWGAPAHDYVSYDPYGVIGIIVPWNGPLFAATMVLAPVLAAGNCVVIKAPELAPYSVMQLVELLHEAGLPDGVVNLVTGGADVGAAMVSHPGIDKIEFIGSGATARHVLTNAAQSLKPVGLELGGKSAVVVFDDADLMLAAKKGLTGAISSNGQGCINGTRLLVQRGIYDRYLDLIGAMAGHVQSGDPFDPATVLGPVISQNALDRISGMVARGVADGGRIIAGGQRLAGDFADGFYLPVTILADVPDQCEIAQKEVFGPVLVVTPFEDDEEAIALANGTDYGLGAYVHTQNLRRAHHMARELQAGMIHVNGSGEAMQPNCPFGGFKKSGHGRLGGVEGLHEFLQPKNVWMSMAAPEGGQ</sequence>
<organism evidence="6 7">
    <name type="scientific">Sphingobium yanoikuyae</name>
    <name type="common">Sphingomonas yanoikuyae</name>
    <dbReference type="NCBI Taxonomy" id="13690"/>
    <lineage>
        <taxon>Bacteria</taxon>
        <taxon>Pseudomonadati</taxon>
        <taxon>Pseudomonadota</taxon>
        <taxon>Alphaproteobacteria</taxon>
        <taxon>Sphingomonadales</taxon>
        <taxon>Sphingomonadaceae</taxon>
        <taxon>Sphingobium</taxon>
    </lineage>
</organism>
<reference evidence="6 7" key="1">
    <citation type="submission" date="2014-03" db="EMBL/GenBank/DDBJ databases">
        <title>Genome sequence of Sphingobium yanoikuyae B1.</title>
        <authorList>
            <person name="Gan H.M."/>
            <person name="Gan H.Y."/>
            <person name="Savka M.A."/>
        </authorList>
    </citation>
    <scope>NUCLEOTIDE SEQUENCE [LARGE SCALE GENOMIC DNA]</scope>
    <source>
        <strain evidence="6 7">B1</strain>
    </source>
</reference>